<keyword evidence="2" id="KW-1185">Reference proteome</keyword>
<gene>
    <name evidence="1" type="ORF">CCC_02939</name>
</gene>
<evidence type="ECO:0000313" key="1">
    <source>
        <dbReference type="EMBL" id="KIM00151.1"/>
    </source>
</evidence>
<proteinExistence type="predicted"/>
<dbReference type="EMBL" id="JXSL01000020">
    <property type="protein sequence ID" value="KIM00151.1"/>
    <property type="molecule type" value="Genomic_DNA"/>
</dbReference>
<reference evidence="1 2" key="1">
    <citation type="submission" date="2015-01" db="EMBL/GenBank/DDBJ databases">
        <title>Genome Sequence of Magnetospirillum magnetotacticum Strain MS-1.</title>
        <authorList>
            <person name="Marinov G.K."/>
            <person name="Smalley M.D."/>
            <person name="DeSalvo G."/>
        </authorList>
    </citation>
    <scope>NUCLEOTIDE SEQUENCE [LARGE SCALE GENOMIC DNA]</scope>
    <source>
        <strain evidence="1 2">MS-1</strain>
    </source>
</reference>
<dbReference type="Proteomes" id="UP000031971">
    <property type="component" value="Unassembled WGS sequence"/>
</dbReference>
<name>A0A0C2YZT9_PARME</name>
<sequence>MVGVVFMLAMLPAEDGGGVAALIRQFHGRRTGKLWLPS</sequence>
<accession>A0A0C2YZT9</accession>
<protein>
    <submittedName>
        <fullName evidence="1">Uncharacterized protein</fullName>
    </submittedName>
</protein>
<dbReference type="AlphaFoldDB" id="A0A0C2YZT9"/>
<evidence type="ECO:0000313" key="2">
    <source>
        <dbReference type="Proteomes" id="UP000031971"/>
    </source>
</evidence>
<comment type="caution">
    <text evidence="1">The sequence shown here is derived from an EMBL/GenBank/DDBJ whole genome shotgun (WGS) entry which is preliminary data.</text>
</comment>
<organism evidence="1 2">
    <name type="scientific">Paramagnetospirillum magnetotacticum MS-1</name>
    <dbReference type="NCBI Taxonomy" id="272627"/>
    <lineage>
        <taxon>Bacteria</taxon>
        <taxon>Pseudomonadati</taxon>
        <taxon>Pseudomonadota</taxon>
        <taxon>Alphaproteobacteria</taxon>
        <taxon>Rhodospirillales</taxon>
        <taxon>Magnetospirillaceae</taxon>
        <taxon>Paramagnetospirillum</taxon>
    </lineage>
</organism>